<dbReference type="Pfam" id="PF00188">
    <property type="entry name" value="CAP"/>
    <property type="match status" value="1"/>
</dbReference>
<dbReference type="InterPro" id="IPR034113">
    <property type="entry name" value="SCP_GAPR1-like"/>
</dbReference>
<reference evidence="2" key="1">
    <citation type="submission" date="2021-12" db="EMBL/GenBank/DDBJ databases">
        <authorList>
            <person name="King R."/>
        </authorList>
    </citation>
    <scope>NUCLEOTIDE SEQUENCE</scope>
</reference>
<sequence>MVKISSAVGVLLQGTRYVAKNQSIAGHFSQVVWLTSAELGVGVARSRNGQIFVVANYDPPGNFLGQFSENVPPLGGFPKFSEDYEKSLLKQYDAKTFTKEALDIHNEYRCKHHVPKLILSKKLCDYAKEWALILVKDEKLSHRDSRYGENIFSMWSSGRVTAKDACEKWYEEGKDYNYSVEPRNLKSGNFTQMIWKSSKEVGFAMIRGKSGRVVIVANYHPAGNISGQFIENVLKP</sequence>
<evidence type="ECO:0000259" key="1">
    <source>
        <dbReference type="SMART" id="SM00198"/>
    </source>
</evidence>
<dbReference type="PANTHER" id="PTHR10334">
    <property type="entry name" value="CYSTEINE-RICH SECRETORY PROTEIN-RELATED"/>
    <property type="match status" value="1"/>
</dbReference>
<dbReference type="AlphaFoldDB" id="A0A9P0AAS6"/>
<dbReference type="CDD" id="cd05382">
    <property type="entry name" value="CAP_GAPR1-like"/>
    <property type="match status" value="1"/>
</dbReference>
<dbReference type="EMBL" id="OU963864">
    <property type="protein sequence ID" value="CAH0387756.1"/>
    <property type="molecule type" value="Genomic_DNA"/>
</dbReference>
<dbReference type="InterPro" id="IPR035940">
    <property type="entry name" value="CAP_sf"/>
</dbReference>
<proteinExistence type="predicted"/>
<organism evidence="2 3">
    <name type="scientific">Bemisia tabaci</name>
    <name type="common">Sweetpotato whitefly</name>
    <name type="synonym">Aleurodes tabaci</name>
    <dbReference type="NCBI Taxonomy" id="7038"/>
    <lineage>
        <taxon>Eukaryota</taxon>
        <taxon>Metazoa</taxon>
        <taxon>Ecdysozoa</taxon>
        <taxon>Arthropoda</taxon>
        <taxon>Hexapoda</taxon>
        <taxon>Insecta</taxon>
        <taxon>Pterygota</taxon>
        <taxon>Neoptera</taxon>
        <taxon>Paraneoptera</taxon>
        <taxon>Hemiptera</taxon>
        <taxon>Sternorrhyncha</taxon>
        <taxon>Aleyrodoidea</taxon>
        <taxon>Aleyrodidae</taxon>
        <taxon>Aleyrodinae</taxon>
        <taxon>Bemisia</taxon>
    </lineage>
</organism>
<dbReference type="Proteomes" id="UP001152759">
    <property type="component" value="Chromosome 3"/>
</dbReference>
<dbReference type="FunFam" id="3.40.33.10:FF:000002">
    <property type="entry name" value="Golgi-associated plant pathogenesis-related protein 1"/>
    <property type="match status" value="1"/>
</dbReference>
<evidence type="ECO:0000313" key="3">
    <source>
        <dbReference type="Proteomes" id="UP001152759"/>
    </source>
</evidence>
<accession>A0A9P0AAS6</accession>
<gene>
    <name evidence="2" type="ORF">BEMITA_LOCUS6729</name>
</gene>
<dbReference type="GO" id="GO:0005576">
    <property type="term" value="C:extracellular region"/>
    <property type="evidence" value="ECO:0007669"/>
    <property type="project" value="UniProtKB-SubCell"/>
</dbReference>
<feature type="domain" description="SCP" evidence="1">
    <location>
        <begin position="96"/>
        <end position="227"/>
    </location>
</feature>
<dbReference type="InterPro" id="IPR014044">
    <property type="entry name" value="CAP_dom"/>
</dbReference>
<dbReference type="SMART" id="SM00198">
    <property type="entry name" value="SCP"/>
    <property type="match status" value="1"/>
</dbReference>
<evidence type="ECO:0000313" key="2">
    <source>
        <dbReference type="EMBL" id="CAH0387756.1"/>
    </source>
</evidence>
<dbReference type="Gene3D" id="3.40.33.10">
    <property type="entry name" value="CAP"/>
    <property type="match status" value="2"/>
</dbReference>
<keyword evidence="3" id="KW-1185">Reference proteome</keyword>
<name>A0A9P0AAS6_BEMTA</name>
<dbReference type="InterPro" id="IPR001283">
    <property type="entry name" value="CRISP-related"/>
</dbReference>
<protein>
    <recommendedName>
        <fullName evidence="1">SCP domain-containing protein</fullName>
    </recommendedName>
</protein>
<dbReference type="PROSITE" id="PS01009">
    <property type="entry name" value="CRISP_1"/>
    <property type="match status" value="1"/>
</dbReference>
<dbReference type="InterPro" id="IPR018244">
    <property type="entry name" value="Allrgn_V5/Tpx1_CS"/>
</dbReference>
<dbReference type="PRINTS" id="PR00837">
    <property type="entry name" value="V5TPXLIKE"/>
</dbReference>
<dbReference type="SUPFAM" id="SSF55797">
    <property type="entry name" value="PR-1-like"/>
    <property type="match status" value="2"/>
</dbReference>